<feature type="region of interest" description="Disordered" evidence="1">
    <location>
        <begin position="925"/>
        <end position="959"/>
    </location>
</feature>
<gene>
    <name evidence="3" type="primary">LOC105262927</name>
</gene>
<feature type="compositionally biased region" description="Polar residues" evidence="1">
    <location>
        <begin position="1"/>
        <end position="11"/>
    </location>
</feature>
<feature type="compositionally biased region" description="Low complexity" evidence="1">
    <location>
        <begin position="181"/>
        <end position="196"/>
    </location>
</feature>
<feature type="compositionally biased region" description="Pro residues" evidence="1">
    <location>
        <begin position="322"/>
        <end position="332"/>
    </location>
</feature>
<evidence type="ECO:0000313" key="2">
    <source>
        <dbReference type="Proteomes" id="UP000694866"/>
    </source>
</evidence>
<feature type="compositionally biased region" description="Polar residues" evidence="1">
    <location>
        <begin position="472"/>
        <end position="488"/>
    </location>
</feature>
<feature type="region of interest" description="Disordered" evidence="1">
    <location>
        <begin position="72"/>
        <end position="122"/>
    </location>
</feature>
<dbReference type="GeneID" id="105262927"/>
<feature type="compositionally biased region" description="Polar residues" evidence="1">
    <location>
        <begin position="766"/>
        <end position="778"/>
    </location>
</feature>
<feature type="compositionally biased region" description="Low complexity" evidence="1">
    <location>
        <begin position="246"/>
        <end position="256"/>
    </location>
</feature>
<feature type="region of interest" description="Disordered" evidence="1">
    <location>
        <begin position="143"/>
        <end position="395"/>
    </location>
</feature>
<evidence type="ECO:0000313" key="3">
    <source>
        <dbReference type="RefSeq" id="XP_011297135.1"/>
    </source>
</evidence>
<feature type="compositionally biased region" description="Basic and acidic residues" evidence="1">
    <location>
        <begin position="780"/>
        <end position="790"/>
    </location>
</feature>
<feature type="compositionally biased region" description="Polar residues" evidence="1">
    <location>
        <begin position="257"/>
        <end position="269"/>
    </location>
</feature>
<sequence length="1171" mass="130616">MSSATLVGNSDASGAPGFCPAPPPPPPPPGVGQMPAMRINTETPALRRPMPSANDPYEPPAAIQNAMMTKDKKPFTYTPGMGGKLDLSQIRSPRMARRVAKNANDEGIEGPPKSPLAAEQSRPVSTGANLFVQPQVAVPVFPTNAPQVTRPLQVNRTLSNAGERGQETPTPKPTVKIESRPSSQPTTPDTPTSPTQVNLNKAPTPWMQKNVRERQEELPEWARRSNGNGSASYSPPQSPPESVTFVPQSPVSQQQQRPLTQMRSVQTQPGERVIPLCVEDRPSVFAMKNDHGASGHHQLKQTPPHHQSRWYAPQNSQNQVPAPRPVSSPPASQPQSGGTYIVPMRIEGKPTSPPVNSQYQQPAWNDYSPSGNQGNRGNFQQRSAPPIQAEPGPVQSRSFRVLQKITDTDDDDVDVEQVRKLQLTEDDKLLMSKFKEQVDGDTYLHQEEDPRYRGAAIPSRAFRYLQNMTDDGANTNAAPARNVNSALKKQNRNSRTFDEPQSNVPASEQQVQEPKKYTGSAIPSRSFRILQAMTTPESVANDQRFCIVNDNVFVVANQDNRQADFTCQSENNMMPPGKHQSVIPRYSQSILWPYNPLLCSINSPNSHYHRNTSIEDHNISPTHTCHYLDASIADNILSAYCPIYDYRLCSPMCHEIFQLPPVDRHYNDCLELSQSVDNWVKVASKIDDDETRYCDWWGNIKDGSSMPGDIFHKERQDTGQFADNLQDGNSETSETSRSSETTSEFESYLIYSPGLNLSVKREESTACPSFSKSSVSENENGERSEKELRPEVALGNENRELRDDEIHNKDGADEVNGKKDIEAENNLKQNEANEPLTVNVRLPLRFRISVTTSEDEDNSATLISKSQAEGRDPVIDTSTTVDFTLRRKGTMRPKSWCPEKCINEFWTTEIIPMKRNLSPVVFTARSVDDDDDDDDESSRDIPVPEFKLPVDKDNKSEEEVIDESKNKFLLTVEKTRDETDEEDSGVTSDLSRIISEVDTDSESTPVKKTAAYKRTQTHSRLFRLISGDSDVPQDKDDASEAVIDMSVTKHQLNLPKISSAFNYDHSSESSGLTSPDFSPIFENSWKRFQESLGTGGMDSMGKDSYFKTWKEAKIQDHKNGVSSPVVIPGVLQGVSPWPFRAKILCPRVRSTKNVPRTIQGHITKLNKYDRC</sequence>
<feature type="region of interest" description="Disordered" evidence="1">
    <location>
        <begin position="472"/>
        <end position="519"/>
    </location>
</feature>
<feature type="region of interest" description="Disordered" evidence="1">
    <location>
        <begin position="766"/>
        <end position="819"/>
    </location>
</feature>
<feature type="compositionally biased region" description="Low complexity" evidence="1">
    <location>
        <begin position="730"/>
        <end position="745"/>
    </location>
</feature>
<reference evidence="3" key="1">
    <citation type="submission" date="2025-08" db="UniProtKB">
        <authorList>
            <consortium name="RefSeq"/>
        </authorList>
    </citation>
    <scope>IDENTIFICATION</scope>
    <source>
        <strain evidence="3">USDA-PBARC FA_bdor</strain>
        <tissue evidence="3">Whole organism</tissue>
    </source>
</reference>
<feature type="compositionally biased region" description="Basic and acidic residues" evidence="1">
    <location>
        <begin position="948"/>
        <end position="959"/>
    </location>
</feature>
<feature type="compositionally biased region" description="Acidic residues" evidence="1">
    <location>
        <begin position="928"/>
        <end position="937"/>
    </location>
</feature>
<dbReference type="OrthoDB" id="6107953at2759"/>
<name>A0A9R1SU11_9HYME</name>
<feature type="compositionally biased region" description="Polar residues" evidence="1">
    <location>
        <begin position="144"/>
        <end position="160"/>
    </location>
</feature>
<feature type="compositionally biased region" description="Polar residues" evidence="1">
    <location>
        <begin position="225"/>
        <end position="235"/>
    </location>
</feature>
<protein>
    <submittedName>
        <fullName evidence="3">Uncharacterized protein</fullName>
    </submittedName>
</protein>
<evidence type="ECO:0000256" key="1">
    <source>
        <dbReference type="SAM" id="MobiDB-lite"/>
    </source>
</evidence>
<dbReference type="KEGG" id="fas:105262927"/>
<feature type="compositionally biased region" description="Pro residues" evidence="1">
    <location>
        <begin position="19"/>
        <end position="30"/>
    </location>
</feature>
<feature type="compositionally biased region" description="Basic and acidic residues" evidence="1">
    <location>
        <begin position="797"/>
        <end position="819"/>
    </location>
</feature>
<feature type="region of interest" description="Disordered" evidence="1">
    <location>
        <begin position="1"/>
        <end position="37"/>
    </location>
</feature>
<feature type="compositionally biased region" description="Polar residues" evidence="1">
    <location>
        <begin position="499"/>
        <end position="512"/>
    </location>
</feature>
<organism evidence="2 3">
    <name type="scientific">Fopius arisanus</name>
    <dbReference type="NCBI Taxonomy" id="64838"/>
    <lineage>
        <taxon>Eukaryota</taxon>
        <taxon>Metazoa</taxon>
        <taxon>Ecdysozoa</taxon>
        <taxon>Arthropoda</taxon>
        <taxon>Hexapoda</taxon>
        <taxon>Insecta</taxon>
        <taxon>Pterygota</taxon>
        <taxon>Neoptera</taxon>
        <taxon>Endopterygota</taxon>
        <taxon>Hymenoptera</taxon>
        <taxon>Apocrita</taxon>
        <taxon>Ichneumonoidea</taxon>
        <taxon>Braconidae</taxon>
        <taxon>Opiinae</taxon>
        <taxon>Fopius</taxon>
    </lineage>
</organism>
<dbReference type="AlphaFoldDB" id="A0A9R1SU11"/>
<feature type="region of interest" description="Disordered" evidence="1">
    <location>
        <begin position="722"/>
        <end position="745"/>
    </location>
</feature>
<proteinExistence type="predicted"/>
<feature type="compositionally biased region" description="Basic and acidic residues" evidence="1">
    <location>
        <begin position="210"/>
        <end position="223"/>
    </location>
</feature>
<accession>A0A9R1SU11</accession>
<keyword evidence="2" id="KW-1185">Reference proteome</keyword>
<dbReference type="Proteomes" id="UP000694866">
    <property type="component" value="Unplaced"/>
</dbReference>
<feature type="compositionally biased region" description="Polar residues" evidence="1">
    <location>
        <begin position="354"/>
        <end position="383"/>
    </location>
</feature>
<dbReference type="RefSeq" id="XP_011297135.1">
    <property type="nucleotide sequence ID" value="XM_011298833.1"/>
</dbReference>
<feature type="compositionally biased region" description="Basic and acidic residues" evidence="1">
    <location>
        <begin position="278"/>
        <end position="293"/>
    </location>
</feature>